<gene>
    <name evidence="1" type="ORF">ABID43_004398</name>
</gene>
<reference evidence="1 2" key="1">
    <citation type="submission" date="2024-06" db="EMBL/GenBank/DDBJ databases">
        <title>Genomic Encyclopedia of Type Strains, Phase IV (KMG-IV): sequencing the most valuable type-strain genomes for metagenomic binning, comparative biology and taxonomic classification.</title>
        <authorList>
            <person name="Goeker M."/>
        </authorList>
    </citation>
    <scope>NUCLEOTIDE SEQUENCE [LARGE SCALE GENOMIC DNA]</scope>
    <source>
        <strain evidence="1 2">DSM 21331</strain>
    </source>
</reference>
<organism evidence="1 2">
    <name type="scientific">Methylobacterium goesingense</name>
    <dbReference type="NCBI Taxonomy" id="243690"/>
    <lineage>
        <taxon>Bacteria</taxon>
        <taxon>Pseudomonadati</taxon>
        <taxon>Pseudomonadota</taxon>
        <taxon>Alphaproteobacteria</taxon>
        <taxon>Hyphomicrobiales</taxon>
        <taxon>Methylobacteriaceae</taxon>
        <taxon>Methylobacterium</taxon>
    </lineage>
</organism>
<keyword evidence="2" id="KW-1185">Reference proteome</keyword>
<dbReference type="EMBL" id="JBEPMM010000019">
    <property type="protein sequence ID" value="MET3694835.1"/>
    <property type="molecule type" value="Genomic_DNA"/>
</dbReference>
<sequence length="271" mass="29334">MALSTGCASSLPTSRRIDCVICHGGRPVEFDKTRRISMDGDWRITANPLAWGNPNAEVVVLGFSKGPTQAGKLTTTPHDQIAYKGGRLPVGKILAHVGLIEGGDERHLRASVDRLIADPAGRFQFGSLIRCTVERWDGEEWKGTGGGMLDGFVAVPFGREVATNCTRRFLTNLSASTRLVVMFGMGTKGNYIRQARALIQQARPGRWRTVNEVAYADEKVTFVHVEHFASQGNLLPRWLGEGGHSRGQLGIRAREAVAGALGMKAVDGLVA</sequence>
<protein>
    <submittedName>
        <fullName evidence="1">Uncharacterized protein</fullName>
    </submittedName>
</protein>
<name>A0ABV2LDD2_9HYPH</name>
<accession>A0ABV2LDD2</accession>
<evidence type="ECO:0000313" key="1">
    <source>
        <dbReference type="EMBL" id="MET3694835.1"/>
    </source>
</evidence>
<evidence type="ECO:0000313" key="2">
    <source>
        <dbReference type="Proteomes" id="UP001549145"/>
    </source>
</evidence>
<comment type="caution">
    <text evidence="1">The sequence shown here is derived from an EMBL/GenBank/DDBJ whole genome shotgun (WGS) entry which is preliminary data.</text>
</comment>
<dbReference type="RefSeq" id="WP_238283154.1">
    <property type="nucleotide sequence ID" value="NZ_BPQL01000261.1"/>
</dbReference>
<proteinExistence type="predicted"/>
<dbReference type="Proteomes" id="UP001549145">
    <property type="component" value="Unassembled WGS sequence"/>
</dbReference>